<comment type="catalytic activity">
    <reaction evidence="1">
        <text>2-hydroxychromene-2-carboxylate = (3E)-4-(2-hydroxyphenyl)-2-oxobut-3-enoate</text>
        <dbReference type="Rhea" id="RHEA:27401"/>
        <dbReference type="ChEBI" id="CHEBI:59350"/>
        <dbReference type="ChEBI" id="CHEBI:59353"/>
        <dbReference type="EC" id="5.99.1.4"/>
    </reaction>
</comment>
<dbReference type="GO" id="GO:0006749">
    <property type="term" value="P:glutathione metabolic process"/>
    <property type="evidence" value="ECO:0007669"/>
    <property type="project" value="TreeGrafter"/>
</dbReference>
<reference evidence="3" key="1">
    <citation type="journal article" date="2014" name="Int. J. Syst. Evol. Microbiol.">
        <title>Complete genome sequence of Corynebacterium casei LMG S-19264T (=DSM 44701T), isolated from a smear-ripened cheese.</title>
        <authorList>
            <consortium name="US DOE Joint Genome Institute (JGI-PGF)"/>
            <person name="Walter F."/>
            <person name="Albersmeier A."/>
            <person name="Kalinowski J."/>
            <person name="Ruckert C."/>
        </authorList>
    </citation>
    <scope>NUCLEOTIDE SEQUENCE</scope>
    <source>
        <strain evidence="3">KCTC 32422</strain>
    </source>
</reference>
<dbReference type="PIRSF" id="PIRSF006386">
    <property type="entry name" value="HCCAis_GSTk"/>
    <property type="match status" value="1"/>
</dbReference>
<protein>
    <recommendedName>
        <fullName evidence="1">2-hydroxychromene-2-carboxylate isomerase</fullName>
        <ecNumber evidence="1">5.99.1.4</ecNumber>
    </recommendedName>
</protein>
<feature type="domain" description="DSBA-like thioredoxin" evidence="2">
    <location>
        <begin position="4"/>
        <end position="195"/>
    </location>
</feature>
<dbReference type="Gene3D" id="3.40.30.10">
    <property type="entry name" value="Glutaredoxin"/>
    <property type="match status" value="1"/>
</dbReference>
<dbReference type="AlphaFoldDB" id="A0A918RSJ2"/>
<keyword evidence="4" id="KW-1185">Reference proteome</keyword>
<dbReference type="RefSeq" id="WP_229822628.1">
    <property type="nucleotide sequence ID" value="NZ_BMZD01000013.1"/>
</dbReference>
<dbReference type="CDD" id="cd03022">
    <property type="entry name" value="DsbA_HCCA_Iso"/>
    <property type="match status" value="1"/>
</dbReference>
<dbReference type="InterPro" id="IPR036249">
    <property type="entry name" value="Thioredoxin-like_sf"/>
</dbReference>
<dbReference type="GO" id="GO:0004602">
    <property type="term" value="F:glutathione peroxidase activity"/>
    <property type="evidence" value="ECO:0007669"/>
    <property type="project" value="TreeGrafter"/>
</dbReference>
<reference evidence="3" key="2">
    <citation type="submission" date="2020-09" db="EMBL/GenBank/DDBJ databases">
        <authorList>
            <person name="Sun Q."/>
            <person name="Kim S."/>
        </authorList>
    </citation>
    <scope>NUCLEOTIDE SEQUENCE</scope>
    <source>
        <strain evidence="3">KCTC 32422</strain>
    </source>
</reference>
<comment type="caution">
    <text evidence="3">The sequence shown here is derived from an EMBL/GenBank/DDBJ whole genome shotgun (WGS) entry which is preliminary data.</text>
</comment>
<keyword evidence="1 3" id="KW-0413">Isomerase</keyword>
<name>A0A918RSJ2_9SPHN</name>
<dbReference type="InterPro" id="IPR044087">
    <property type="entry name" value="NahD-like"/>
</dbReference>
<accession>A0A918RSJ2</accession>
<dbReference type="PANTHER" id="PTHR42943:SF2">
    <property type="entry name" value="GLUTATHIONE S-TRANSFERASE KAPPA 1"/>
    <property type="match status" value="1"/>
</dbReference>
<evidence type="ECO:0000313" key="4">
    <source>
        <dbReference type="Proteomes" id="UP000634139"/>
    </source>
</evidence>
<dbReference type="PANTHER" id="PTHR42943">
    <property type="entry name" value="GLUTATHIONE S-TRANSFERASE KAPPA"/>
    <property type="match status" value="1"/>
</dbReference>
<dbReference type="InterPro" id="IPR001853">
    <property type="entry name" value="DSBA-like_thioredoxin_dom"/>
</dbReference>
<proteinExistence type="inferred from homology"/>
<dbReference type="EMBL" id="BMZD01000013">
    <property type="protein sequence ID" value="GHA08179.1"/>
    <property type="molecule type" value="Genomic_DNA"/>
</dbReference>
<dbReference type="GO" id="GO:0004364">
    <property type="term" value="F:glutathione transferase activity"/>
    <property type="evidence" value="ECO:0007669"/>
    <property type="project" value="TreeGrafter"/>
</dbReference>
<dbReference type="Pfam" id="PF01323">
    <property type="entry name" value="DSBA"/>
    <property type="match status" value="1"/>
</dbReference>
<evidence type="ECO:0000256" key="1">
    <source>
        <dbReference type="PIRNR" id="PIRNR006386"/>
    </source>
</evidence>
<sequence length="199" mass="21570">MTEIEFIYDFGGPNSWFVQRAIPAIEAQGKVRFRHVPVLLGGLFKATGNKPPMLVYGHVEAKVAYDRLEMDRFMARHGITGFRLNPHFPVNTLLAMRGAIAAERLGCGAAYREAMFKGLWEDGLKLDDPAIWAETVSAAGLDAAALGALVQDDAVKAELVANTEAAAARGAFGVPTFFLGNEMWFGKDRLRDVVEAAGG</sequence>
<evidence type="ECO:0000313" key="3">
    <source>
        <dbReference type="EMBL" id="GHA08179.1"/>
    </source>
</evidence>
<gene>
    <name evidence="3" type="ORF">GCM10011617_30980</name>
</gene>
<dbReference type="InterPro" id="IPR014440">
    <property type="entry name" value="HCCAis_GSTk"/>
</dbReference>
<dbReference type="EC" id="5.99.1.4" evidence="1"/>
<dbReference type="SUPFAM" id="SSF52833">
    <property type="entry name" value="Thioredoxin-like"/>
    <property type="match status" value="1"/>
</dbReference>
<evidence type="ECO:0000259" key="2">
    <source>
        <dbReference type="Pfam" id="PF01323"/>
    </source>
</evidence>
<organism evidence="3 4">
    <name type="scientific">Novosphingobium arvoryzae</name>
    <dbReference type="NCBI Taxonomy" id="1256514"/>
    <lineage>
        <taxon>Bacteria</taxon>
        <taxon>Pseudomonadati</taxon>
        <taxon>Pseudomonadota</taxon>
        <taxon>Alphaproteobacteria</taxon>
        <taxon>Sphingomonadales</taxon>
        <taxon>Sphingomonadaceae</taxon>
        <taxon>Novosphingobium</taxon>
    </lineage>
</organism>
<dbReference type="GO" id="GO:0018845">
    <property type="term" value="F:2-hydroxychromene-2-carboxylate isomerase activity"/>
    <property type="evidence" value="ECO:0007669"/>
    <property type="project" value="UniProtKB-UniRule"/>
</dbReference>
<dbReference type="GO" id="GO:1901170">
    <property type="term" value="P:naphthalene catabolic process"/>
    <property type="evidence" value="ECO:0007669"/>
    <property type="project" value="InterPro"/>
</dbReference>
<dbReference type="InterPro" id="IPR051924">
    <property type="entry name" value="GST_Kappa/NadH"/>
</dbReference>
<dbReference type="Proteomes" id="UP000634139">
    <property type="component" value="Unassembled WGS sequence"/>
</dbReference>
<comment type="similarity">
    <text evidence="1">Belongs to the GST superfamily. NadH family.</text>
</comment>